<evidence type="ECO:0000256" key="6">
    <source>
        <dbReference type="ARBA" id="ARBA00022840"/>
    </source>
</evidence>
<dbReference type="Gene3D" id="3.40.50.300">
    <property type="entry name" value="P-loop containing nucleotide triphosphate hydrolases"/>
    <property type="match status" value="1"/>
</dbReference>
<keyword evidence="5" id="KW-0547">Nucleotide-binding</keyword>
<dbReference type="PROSITE" id="PS50929">
    <property type="entry name" value="ABC_TM1F"/>
    <property type="match status" value="1"/>
</dbReference>
<dbReference type="InterPro" id="IPR039421">
    <property type="entry name" value="Type_1_exporter"/>
</dbReference>
<dbReference type="InterPro" id="IPR027417">
    <property type="entry name" value="P-loop_NTPase"/>
</dbReference>
<dbReference type="PROSITE" id="PS00211">
    <property type="entry name" value="ABC_TRANSPORTER_1"/>
    <property type="match status" value="1"/>
</dbReference>
<feature type="transmembrane region" description="Helical" evidence="9">
    <location>
        <begin position="158"/>
        <end position="178"/>
    </location>
</feature>
<dbReference type="PANTHER" id="PTHR43394:SF1">
    <property type="entry name" value="ATP-BINDING CASSETTE SUB-FAMILY B MEMBER 10, MITOCHONDRIAL"/>
    <property type="match status" value="1"/>
</dbReference>
<keyword evidence="8 9" id="KW-0472">Membrane</keyword>
<protein>
    <submittedName>
        <fullName evidence="12">ABC-type multidrug transport system, ATPase and permease component</fullName>
    </submittedName>
</protein>
<evidence type="ECO:0000313" key="12">
    <source>
        <dbReference type="EMBL" id="SDB24861.1"/>
    </source>
</evidence>
<dbReference type="SMART" id="SM00382">
    <property type="entry name" value="AAA"/>
    <property type="match status" value="1"/>
</dbReference>
<reference evidence="12 13" key="1">
    <citation type="submission" date="2016-10" db="EMBL/GenBank/DDBJ databases">
        <authorList>
            <person name="de Groot N.N."/>
        </authorList>
    </citation>
    <scope>NUCLEOTIDE SEQUENCE [LARGE SCALE GENOMIC DNA]</scope>
    <source>
        <strain evidence="12 13">DSM 3217</strain>
    </source>
</reference>
<dbReference type="Gene3D" id="1.20.1560.10">
    <property type="entry name" value="ABC transporter type 1, transmembrane domain"/>
    <property type="match status" value="1"/>
</dbReference>
<organism evidence="12 13">
    <name type="scientific">Eubacterium oxidoreducens</name>
    <dbReference type="NCBI Taxonomy" id="1732"/>
    <lineage>
        <taxon>Bacteria</taxon>
        <taxon>Bacillati</taxon>
        <taxon>Bacillota</taxon>
        <taxon>Clostridia</taxon>
        <taxon>Eubacteriales</taxon>
        <taxon>Eubacteriaceae</taxon>
        <taxon>Eubacterium</taxon>
    </lineage>
</organism>
<evidence type="ECO:0000256" key="4">
    <source>
        <dbReference type="ARBA" id="ARBA00022692"/>
    </source>
</evidence>
<dbReference type="EMBL" id="FMXR01000013">
    <property type="protein sequence ID" value="SDB24861.1"/>
    <property type="molecule type" value="Genomic_DNA"/>
</dbReference>
<evidence type="ECO:0000259" key="11">
    <source>
        <dbReference type="PROSITE" id="PS50929"/>
    </source>
</evidence>
<dbReference type="InterPro" id="IPR003593">
    <property type="entry name" value="AAA+_ATPase"/>
</dbReference>
<keyword evidence="13" id="KW-1185">Reference proteome</keyword>
<dbReference type="GO" id="GO:0005886">
    <property type="term" value="C:plasma membrane"/>
    <property type="evidence" value="ECO:0007669"/>
    <property type="project" value="UniProtKB-SubCell"/>
</dbReference>
<keyword evidence="2" id="KW-0813">Transport</keyword>
<evidence type="ECO:0000256" key="9">
    <source>
        <dbReference type="SAM" id="Phobius"/>
    </source>
</evidence>
<dbReference type="InterPro" id="IPR036640">
    <property type="entry name" value="ABC1_TM_sf"/>
</dbReference>
<dbReference type="PROSITE" id="PS50893">
    <property type="entry name" value="ABC_TRANSPORTER_2"/>
    <property type="match status" value="1"/>
</dbReference>
<dbReference type="AlphaFoldDB" id="A0A1G6BW56"/>
<keyword evidence="4 9" id="KW-0812">Transmembrane</keyword>
<evidence type="ECO:0000313" key="13">
    <source>
        <dbReference type="Proteomes" id="UP000199228"/>
    </source>
</evidence>
<evidence type="ECO:0000256" key="7">
    <source>
        <dbReference type="ARBA" id="ARBA00022989"/>
    </source>
</evidence>
<evidence type="ECO:0000256" key="5">
    <source>
        <dbReference type="ARBA" id="ARBA00022741"/>
    </source>
</evidence>
<dbReference type="Pfam" id="PF00664">
    <property type="entry name" value="ABC_membrane"/>
    <property type="match status" value="1"/>
</dbReference>
<gene>
    <name evidence="12" type="ORF">SAMN02910417_01838</name>
</gene>
<dbReference type="RefSeq" id="WP_090174067.1">
    <property type="nucleotide sequence ID" value="NZ_FMXR01000013.1"/>
</dbReference>
<feature type="domain" description="ABC transmembrane type-1" evidence="11">
    <location>
        <begin position="16"/>
        <end position="298"/>
    </location>
</feature>
<evidence type="ECO:0000256" key="8">
    <source>
        <dbReference type="ARBA" id="ARBA00023136"/>
    </source>
</evidence>
<dbReference type="InterPro" id="IPR017871">
    <property type="entry name" value="ABC_transporter-like_CS"/>
</dbReference>
<proteinExistence type="predicted"/>
<evidence type="ECO:0000259" key="10">
    <source>
        <dbReference type="PROSITE" id="PS50893"/>
    </source>
</evidence>
<comment type="subcellular location">
    <subcellularLocation>
        <location evidence="1">Cell membrane</location>
        <topology evidence="1">Multi-pass membrane protein</topology>
    </subcellularLocation>
</comment>
<keyword evidence="7 9" id="KW-1133">Transmembrane helix</keyword>
<name>A0A1G6BW56_EUBOX</name>
<feature type="transmembrane region" description="Helical" evidence="9">
    <location>
        <begin position="56"/>
        <end position="81"/>
    </location>
</feature>
<dbReference type="CDD" id="cd18548">
    <property type="entry name" value="ABC_6TM_Tm287_like"/>
    <property type="match status" value="1"/>
</dbReference>
<dbReference type="Proteomes" id="UP000199228">
    <property type="component" value="Unassembled WGS sequence"/>
</dbReference>
<dbReference type="InterPro" id="IPR011527">
    <property type="entry name" value="ABC1_TM_dom"/>
</dbReference>
<dbReference type="Pfam" id="PF00005">
    <property type="entry name" value="ABC_tran"/>
    <property type="match status" value="1"/>
</dbReference>
<keyword evidence="6" id="KW-0067">ATP-binding</keyword>
<dbReference type="GO" id="GO:0005524">
    <property type="term" value="F:ATP binding"/>
    <property type="evidence" value="ECO:0007669"/>
    <property type="project" value="UniProtKB-KW"/>
</dbReference>
<dbReference type="SUPFAM" id="SSF90123">
    <property type="entry name" value="ABC transporter transmembrane region"/>
    <property type="match status" value="1"/>
</dbReference>
<dbReference type="GO" id="GO:0015421">
    <property type="term" value="F:ABC-type oligopeptide transporter activity"/>
    <property type="evidence" value="ECO:0007669"/>
    <property type="project" value="TreeGrafter"/>
</dbReference>
<dbReference type="SUPFAM" id="SSF52540">
    <property type="entry name" value="P-loop containing nucleoside triphosphate hydrolases"/>
    <property type="match status" value="1"/>
</dbReference>
<feature type="domain" description="ABC transporter" evidence="10">
    <location>
        <begin position="330"/>
        <end position="565"/>
    </location>
</feature>
<dbReference type="STRING" id="1732.SAMN02910417_01838"/>
<accession>A0A1G6BW56</accession>
<sequence length="575" mass="63583">MNELLSLLKQYKAQTVLAPAFKMIEAVLELCVPLVIASMIDDGIALSDMSHVGHCAVLLIVLAALGMGFSVTGQFFSAYVATEVSTSLREKIFAKVQQLSFAQLDEAGSSTLITRLSSDVNQVQAGVNLSLRLLLRSPFVVFGAMVMAFTIHMKIAGLFVLVIGLLALCIGIVMKYTLPQYENLQRHLDGLLMRTRQSLMGVRPIRAFGREQRMEEDFVAANDEMFMRQKKVGNIASIMNPLTFAIVNGGLAILLYFGGDQVNTGILSQGEMVALVNYISQILVELVKFANYLITVTKSIACAKRIEEVLRLEQMQQSGKKHQMDTDAMLTFDNLVFSYKEGANAALEGINLSIKKGEKIGVIGGTGAGKSTLAALAMGHYAATDGNVFWEQINILDLEPKMLRGNMAWAEQKPKLFKGTIRSNLRMGKRDATEEEMLEALKGAQAYEFVSELDKGLDALVEQDGSNFSGGQRQRLSIARALIRKPKLLVLDDCTSALDYATDAAFRHYVQQSMPQTTVIWNSQRISVMEHMNRVLLLKHGKMVALGTHEELLKRCEEYREISAAQGRKERSYEA</sequence>
<feature type="transmembrane region" description="Helical" evidence="9">
    <location>
        <begin position="133"/>
        <end position="152"/>
    </location>
</feature>
<dbReference type="InterPro" id="IPR003439">
    <property type="entry name" value="ABC_transporter-like_ATP-bd"/>
</dbReference>
<dbReference type="PANTHER" id="PTHR43394">
    <property type="entry name" value="ATP-DEPENDENT PERMEASE MDL1, MITOCHONDRIAL"/>
    <property type="match status" value="1"/>
</dbReference>
<keyword evidence="3" id="KW-1003">Cell membrane</keyword>
<evidence type="ECO:0000256" key="2">
    <source>
        <dbReference type="ARBA" id="ARBA00022448"/>
    </source>
</evidence>
<evidence type="ECO:0000256" key="1">
    <source>
        <dbReference type="ARBA" id="ARBA00004651"/>
    </source>
</evidence>
<feature type="transmembrane region" description="Helical" evidence="9">
    <location>
        <begin position="235"/>
        <end position="257"/>
    </location>
</feature>
<dbReference type="OrthoDB" id="9762778at2"/>
<dbReference type="GO" id="GO:0016887">
    <property type="term" value="F:ATP hydrolysis activity"/>
    <property type="evidence" value="ECO:0007669"/>
    <property type="project" value="InterPro"/>
</dbReference>
<evidence type="ECO:0000256" key="3">
    <source>
        <dbReference type="ARBA" id="ARBA00022475"/>
    </source>
</evidence>
<dbReference type="FunFam" id="3.40.50.300:FF:000854">
    <property type="entry name" value="Multidrug ABC transporter ATP-binding protein"/>
    <property type="match status" value="1"/>
</dbReference>